<protein>
    <recommendedName>
        <fullName evidence="5">CENP-V/GFA domain-containing protein</fullName>
    </recommendedName>
</protein>
<proteinExistence type="inferred from homology"/>
<organism evidence="6 7">
    <name type="scientific">Schizopora paradoxa</name>
    <dbReference type="NCBI Taxonomy" id="27342"/>
    <lineage>
        <taxon>Eukaryota</taxon>
        <taxon>Fungi</taxon>
        <taxon>Dikarya</taxon>
        <taxon>Basidiomycota</taxon>
        <taxon>Agaricomycotina</taxon>
        <taxon>Agaricomycetes</taxon>
        <taxon>Hymenochaetales</taxon>
        <taxon>Schizoporaceae</taxon>
        <taxon>Schizopora</taxon>
    </lineage>
</organism>
<dbReference type="PANTHER" id="PTHR33337">
    <property type="entry name" value="GFA DOMAIN-CONTAINING PROTEIN"/>
    <property type="match status" value="1"/>
</dbReference>
<dbReference type="EMBL" id="KQ085896">
    <property type="protein sequence ID" value="KLO18297.1"/>
    <property type="molecule type" value="Genomic_DNA"/>
</dbReference>
<keyword evidence="4" id="KW-0456">Lyase</keyword>
<evidence type="ECO:0000256" key="2">
    <source>
        <dbReference type="ARBA" id="ARBA00022723"/>
    </source>
</evidence>
<dbReference type="STRING" id="27342.A0A0H2S301"/>
<dbReference type="Pfam" id="PF04828">
    <property type="entry name" value="GFA"/>
    <property type="match status" value="1"/>
</dbReference>
<dbReference type="InParanoid" id="A0A0H2S301"/>
<feature type="domain" description="CENP-V/GFA" evidence="5">
    <location>
        <begin position="9"/>
        <end position="130"/>
    </location>
</feature>
<dbReference type="OrthoDB" id="9970124at2759"/>
<keyword evidence="3" id="KW-0862">Zinc</keyword>
<dbReference type="SUPFAM" id="SSF51316">
    <property type="entry name" value="Mss4-like"/>
    <property type="match status" value="1"/>
</dbReference>
<evidence type="ECO:0000313" key="6">
    <source>
        <dbReference type="EMBL" id="KLO18297.1"/>
    </source>
</evidence>
<evidence type="ECO:0000256" key="1">
    <source>
        <dbReference type="ARBA" id="ARBA00005495"/>
    </source>
</evidence>
<dbReference type="PROSITE" id="PS51891">
    <property type="entry name" value="CENP_V_GFA"/>
    <property type="match status" value="1"/>
</dbReference>
<dbReference type="Proteomes" id="UP000053477">
    <property type="component" value="Unassembled WGS sequence"/>
</dbReference>
<comment type="similarity">
    <text evidence="1">Belongs to the Gfa family.</text>
</comment>
<keyword evidence="2" id="KW-0479">Metal-binding</keyword>
<dbReference type="PANTHER" id="PTHR33337:SF40">
    <property type="entry name" value="CENP-V_GFA DOMAIN-CONTAINING PROTEIN-RELATED"/>
    <property type="match status" value="1"/>
</dbReference>
<dbReference type="AlphaFoldDB" id="A0A0H2S301"/>
<name>A0A0H2S301_9AGAM</name>
<dbReference type="InterPro" id="IPR011057">
    <property type="entry name" value="Mss4-like_sf"/>
</dbReference>
<sequence>MSDDSTVSLKGSCFCGALAYEVKGKPVLSAYCHCTNCQRLTGCPFIHSLHYLDANFSWAENVSEESYDRFIIPEKSWKSRLRCKVCGVAVAGYNIKTDRWSIWAPHLERDDSGKIKHYDLVKPTAHIFYETRLLDINDSVGKWVGYEGTSDKCA</sequence>
<evidence type="ECO:0000259" key="5">
    <source>
        <dbReference type="PROSITE" id="PS51891"/>
    </source>
</evidence>
<evidence type="ECO:0000313" key="7">
    <source>
        <dbReference type="Proteomes" id="UP000053477"/>
    </source>
</evidence>
<gene>
    <name evidence="6" type="ORF">SCHPADRAFT_913253</name>
</gene>
<evidence type="ECO:0000256" key="4">
    <source>
        <dbReference type="ARBA" id="ARBA00023239"/>
    </source>
</evidence>
<keyword evidence="7" id="KW-1185">Reference proteome</keyword>
<evidence type="ECO:0000256" key="3">
    <source>
        <dbReference type="ARBA" id="ARBA00022833"/>
    </source>
</evidence>
<dbReference type="GO" id="GO:0016846">
    <property type="term" value="F:carbon-sulfur lyase activity"/>
    <property type="evidence" value="ECO:0007669"/>
    <property type="project" value="InterPro"/>
</dbReference>
<dbReference type="GO" id="GO:0046872">
    <property type="term" value="F:metal ion binding"/>
    <property type="evidence" value="ECO:0007669"/>
    <property type="project" value="UniProtKB-KW"/>
</dbReference>
<dbReference type="InterPro" id="IPR006913">
    <property type="entry name" value="CENP-V/GFA"/>
</dbReference>
<dbReference type="Gene3D" id="3.90.1590.10">
    <property type="entry name" value="glutathione-dependent formaldehyde- activating enzyme (gfa)"/>
    <property type="match status" value="1"/>
</dbReference>
<reference evidence="6 7" key="1">
    <citation type="submission" date="2015-04" db="EMBL/GenBank/DDBJ databases">
        <title>Complete genome sequence of Schizopora paradoxa KUC8140, a cosmopolitan wood degrader in East Asia.</title>
        <authorList>
            <consortium name="DOE Joint Genome Institute"/>
            <person name="Min B."/>
            <person name="Park H."/>
            <person name="Jang Y."/>
            <person name="Kim J.-J."/>
            <person name="Kim K.H."/>
            <person name="Pangilinan J."/>
            <person name="Lipzen A."/>
            <person name="Riley R."/>
            <person name="Grigoriev I.V."/>
            <person name="Spatafora J.W."/>
            <person name="Choi I.-G."/>
        </authorList>
    </citation>
    <scope>NUCLEOTIDE SEQUENCE [LARGE SCALE GENOMIC DNA]</scope>
    <source>
        <strain evidence="6 7">KUC8140</strain>
    </source>
</reference>
<accession>A0A0H2S301</accession>